<reference evidence="1" key="1">
    <citation type="submission" date="2020-08" db="EMBL/GenBank/DDBJ databases">
        <title>Multicomponent nature underlies the extraordinary mechanical properties of spider dragline silk.</title>
        <authorList>
            <person name="Kono N."/>
            <person name="Nakamura H."/>
            <person name="Mori M."/>
            <person name="Yoshida Y."/>
            <person name="Ohtoshi R."/>
            <person name="Malay A.D."/>
            <person name="Moran D.A.P."/>
            <person name="Tomita M."/>
            <person name="Numata K."/>
            <person name="Arakawa K."/>
        </authorList>
    </citation>
    <scope>NUCLEOTIDE SEQUENCE</scope>
</reference>
<evidence type="ECO:0000313" key="2">
    <source>
        <dbReference type="Proteomes" id="UP000887159"/>
    </source>
</evidence>
<comment type="caution">
    <text evidence="1">The sequence shown here is derived from an EMBL/GenBank/DDBJ whole genome shotgun (WGS) entry which is preliminary data.</text>
</comment>
<name>A0A8X6S4M0_TRICX</name>
<protein>
    <submittedName>
        <fullName evidence="1">Transposable element Tc1 transposase</fullName>
    </submittedName>
</protein>
<accession>A0A8X6S4M0</accession>
<gene>
    <name evidence="1" type="primary">X975_12359</name>
    <name evidence="1" type="ORF">TNCV_4403231</name>
</gene>
<dbReference type="Gene3D" id="3.30.420.10">
    <property type="entry name" value="Ribonuclease H-like superfamily/Ribonuclease H"/>
    <property type="match status" value="1"/>
</dbReference>
<dbReference type="GO" id="GO:0003676">
    <property type="term" value="F:nucleic acid binding"/>
    <property type="evidence" value="ECO:0007669"/>
    <property type="project" value="InterPro"/>
</dbReference>
<sequence>MRERHLLHMAVKDRTATSRLLATRSTATGVLMPASSIRRRLLQRGLRARCLYTGLPSWQTIDDCVWFRQWAHEHRAWQVDWHQVVISDESRFNLWDHDGRIRVRRFTGERCLLECVIE</sequence>
<organism evidence="1 2">
    <name type="scientific">Trichonephila clavipes</name>
    <name type="common">Golden silk orbweaver</name>
    <name type="synonym">Nephila clavipes</name>
    <dbReference type="NCBI Taxonomy" id="2585209"/>
    <lineage>
        <taxon>Eukaryota</taxon>
        <taxon>Metazoa</taxon>
        <taxon>Ecdysozoa</taxon>
        <taxon>Arthropoda</taxon>
        <taxon>Chelicerata</taxon>
        <taxon>Arachnida</taxon>
        <taxon>Araneae</taxon>
        <taxon>Araneomorphae</taxon>
        <taxon>Entelegynae</taxon>
        <taxon>Araneoidea</taxon>
        <taxon>Nephilidae</taxon>
        <taxon>Trichonephila</taxon>
    </lineage>
</organism>
<dbReference type="InterPro" id="IPR036397">
    <property type="entry name" value="RNaseH_sf"/>
</dbReference>
<dbReference type="AlphaFoldDB" id="A0A8X6S4M0"/>
<dbReference type="Proteomes" id="UP000887159">
    <property type="component" value="Unassembled WGS sequence"/>
</dbReference>
<dbReference type="EMBL" id="BMAU01021255">
    <property type="protein sequence ID" value="GFY05656.1"/>
    <property type="molecule type" value="Genomic_DNA"/>
</dbReference>
<proteinExistence type="predicted"/>
<keyword evidence="2" id="KW-1185">Reference proteome</keyword>
<evidence type="ECO:0000313" key="1">
    <source>
        <dbReference type="EMBL" id="GFY05656.1"/>
    </source>
</evidence>